<dbReference type="Pfam" id="PF06738">
    <property type="entry name" value="ThrE"/>
    <property type="match status" value="1"/>
</dbReference>
<comment type="similarity">
    <text evidence="6">Belongs to the ThrE exporter (TC 2.A.79) family.</text>
</comment>
<keyword evidence="10" id="KW-1185">Reference proteome</keyword>
<dbReference type="PANTHER" id="PTHR34390">
    <property type="entry name" value="UPF0442 PROTEIN YJJB-RELATED"/>
    <property type="match status" value="1"/>
</dbReference>
<dbReference type="InterPro" id="IPR010619">
    <property type="entry name" value="ThrE-like_N"/>
</dbReference>
<evidence type="ECO:0000313" key="9">
    <source>
        <dbReference type="EMBL" id="TLD02467.1"/>
    </source>
</evidence>
<keyword evidence="4 7" id="KW-1133">Transmembrane helix</keyword>
<feature type="transmembrane region" description="Helical" evidence="7">
    <location>
        <begin position="168"/>
        <end position="186"/>
    </location>
</feature>
<dbReference type="InterPro" id="IPR050539">
    <property type="entry name" value="ThrE_Dicarb/AminoAcid_Exp"/>
</dbReference>
<dbReference type="OrthoDB" id="9813917at2"/>
<dbReference type="GO" id="GO:0015744">
    <property type="term" value="P:succinate transport"/>
    <property type="evidence" value="ECO:0007669"/>
    <property type="project" value="TreeGrafter"/>
</dbReference>
<evidence type="ECO:0000256" key="3">
    <source>
        <dbReference type="ARBA" id="ARBA00022692"/>
    </source>
</evidence>
<feature type="transmembrane region" description="Helical" evidence="7">
    <location>
        <begin position="192"/>
        <end position="213"/>
    </location>
</feature>
<dbReference type="Proteomes" id="UP000306509">
    <property type="component" value="Unassembled WGS sequence"/>
</dbReference>
<dbReference type="STRING" id="180332.GCA_000797495_03180"/>
<gene>
    <name evidence="9" type="ORF">DSM106044_00597</name>
</gene>
<evidence type="ECO:0000256" key="4">
    <source>
        <dbReference type="ARBA" id="ARBA00022989"/>
    </source>
</evidence>
<keyword evidence="5 7" id="KW-0472">Membrane</keyword>
<proteinExistence type="inferred from homology"/>
<dbReference type="EMBL" id="QGQD01000014">
    <property type="protein sequence ID" value="TLD02467.1"/>
    <property type="molecule type" value="Genomic_DNA"/>
</dbReference>
<evidence type="ECO:0000256" key="5">
    <source>
        <dbReference type="ARBA" id="ARBA00023136"/>
    </source>
</evidence>
<feature type="domain" description="Threonine/serine exporter-like N-terminal" evidence="8">
    <location>
        <begin position="13"/>
        <end position="251"/>
    </location>
</feature>
<dbReference type="RefSeq" id="WP_027296515.1">
    <property type="nucleotide sequence ID" value="NZ_CABMJZ010000051.1"/>
</dbReference>
<organism evidence="9 10">
    <name type="scientific">Robinsoniella peoriensis</name>
    <dbReference type="NCBI Taxonomy" id="180332"/>
    <lineage>
        <taxon>Bacteria</taxon>
        <taxon>Bacillati</taxon>
        <taxon>Bacillota</taxon>
        <taxon>Clostridia</taxon>
        <taxon>Lachnospirales</taxon>
        <taxon>Lachnospiraceae</taxon>
        <taxon>Robinsoniella</taxon>
    </lineage>
</organism>
<keyword evidence="3 7" id="KW-0812">Transmembrane</keyword>
<feature type="transmembrane region" description="Helical" evidence="7">
    <location>
        <begin position="120"/>
        <end position="137"/>
    </location>
</feature>
<feature type="transmembrane region" description="Helical" evidence="7">
    <location>
        <begin position="234"/>
        <end position="255"/>
    </location>
</feature>
<reference evidence="9 10" key="1">
    <citation type="journal article" date="2019" name="Anaerobe">
        <title>Detection of Robinsoniella peoriensis in multiple bone samples of a trauma patient.</title>
        <authorList>
            <person name="Schrottner P."/>
            <person name="Hartwich K."/>
            <person name="Bunk B."/>
            <person name="Schober I."/>
            <person name="Helbig S."/>
            <person name="Rudolph W.W."/>
            <person name="Gunzer F."/>
        </authorList>
    </citation>
    <scope>NUCLEOTIDE SEQUENCE [LARGE SCALE GENOMIC DNA]</scope>
    <source>
        <strain evidence="9 10">DSM 106044</strain>
    </source>
</reference>
<sequence>MEQITDYKLLLDTAVLAGQIMLRNGAEIYRVEDTIHRILKVSSLKTTEAYVTTTGMIVTLDDPQIDSLTVIRRIADRETNLNKITLVNTISRRFCAGEITLKEAFHDLKHLESREYSQKVLDLSTIVVASAFALLLGGTAMDALGAAIDGALLVLVLKLGIKIGFNPFFKDVAASAVIAVGAILLSRIPFTVMNMDMIIIGTIMPLVPGAAITNAIRDTLQGDYVAGGAKALEAFVKAVAIVIGVAFGMIIMGGVKA</sequence>
<evidence type="ECO:0000256" key="6">
    <source>
        <dbReference type="ARBA" id="ARBA00034125"/>
    </source>
</evidence>
<protein>
    <recommendedName>
        <fullName evidence="8">Threonine/serine exporter-like N-terminal domain-containing protein</fullName>
    </recommendedName>
</protein>
<dbReference type="GO" id="GO:0022857">
    <property type="term" value="F:transmembrane transporter activity"/>
    <property type="evidence" value="ECO:0007669"/>
    <property type="project" value="InterPro"/>
</dbReference>
<keyword evidence="2" id="KW-1003">Cell membrane</keyword>
<evidence type="ECO:0000259" key="8">
    <source>
        <dbReference type="Pfam" id="PF06738"/>
    </source>
</evidence>
<dbReference type="GO" id="GO:0005886">
    <property type="term" value="C:plasma membrane"/>
    <property type="evidence" value="ECO:0007669"/>
    <property type="project" value="UniProtKB-SubCell"/>
</dbReference>
<evidence type="ECO:0000256" key="2">
    <source>
        <dbReference type="ARBA" id="ARBA00022475"/>
    </source>
</evidence>
<accession>A0A4U8QBR5</accession>
<dbReference type="AlphaFoldDB" id="A0A4U8QBR5"/>
<name>A0A4U8QBR5_9FIRM</name>
<evidence type="ECO:0000313" key="10">
    <source>
        <dbReference type="Proteomes" id="UP000306509"/>
    </source>
</evidence>
<dbReference type="PANTHER" id="PTHR34390:SF2">
    <property type="entry name" value="SUCCINATE TRANSPORTER SUBUNIT YJJP-RELATED"/>
    <property type="match status" value="1"/>
</dbReference>
<evidence type="ECO:0000256" key="7">
    <source>
        <dbReference type="SAM" id="Phobius"/>
    </source>
</evidence>
<comment type="caution">
    <text evidence="9">The sequence shown here is derived from an EMBL/GenBank/DDBJ whole genome shotgun (WGS) entry which is preliminary data.</text>
</comment>
<evidence type="ECO:0000256" key="1">
    <source>
        <dbReference type="ARBA" id="ARBA00004651"/>
    </source>
</evidence>
<comment type="subcellular location">
    <subcellularLocation>
        <location evidence="1">Cell membrane</location>
        <topology evidence="1">Multi-pass membrane protein</topology>
    </subcellularLocation>
</comment>